<organism evidence="3 4">
    <name type="scientific">Candidatus Cryptobacteroides faecipullorum</name>
    <dbReference type="NCBI Taxonomy" id="2840764"/>
    <lineage>
        <taxon>Bacteria</taxon>
        <taxon>Pseudomonadati</taxon>
        <taxon>Bacteroidota</taxon>
        <taxon>Bacteroidia</taxon>
        <taxon>Bacteroidales</taxon>
        <taxon>Candidatus Cryptobacteroides</taxon>
    </lineage>
</organism>
<accession>A0A9D9I737</accession>
<feature type="chain" id="PRO_5039513844" evidence="1">
    <location>
        <begin position="23"/>
        <end position="223"/>
    </location>
</feature>
<evidence type="ECO:0000313" key="4">
    <source>
        <dbReference type="Proteomes" id="UP000823660"/>
    </source>
</evidence>
<dbReference type="Proteomes" id="UP000823660">
    <property type="component" value="Unassembled WGS sequence"/>
</dbReference>
<evidence type="ECO:0000313" key="3">
    <source>
        <dbReference type="EMBL" id="MBO8467219.1"/>
    </source>
</evidence>
<name>A0A9D9I737_9BACT</name>
<feature type="domain" description="Outer membrane protein beta-barrel" evidence="2">
    <location>
        <begin position="26"/>
        <end position="185"/>
    </location>
</feature>
<protein>
    <submittedName>
        <fullName evidence="3">PorT family protein</fullName>
    </submittedName>
</protein>
<feature type="signal peptide" evidence="1">
    <location>
        <begin position="1"/>
        <end position="22"/>
    </location>
</feature>
<sequence>MKKLLILLVSAAALLFMSPAGAFAQGRFGVIGGMTLFNAERQSLNRSTMNRFHAGVTFQMKLPFGFSIQPALMYHVKGAKLGGVIQNTELNNTCDLTIGYLELPVSVQWGPDLLLFRPFLDVTPYIGCGLNNRMDAYIEHYLPRDPVRNDWSELNRFEYGLGLGVGIEIWKFQVIGRYNWNFGSLYAKDDASESDYSLVGMMREAFSSGHNLGGFTLTLSLLF</sequence>
<keyword evidence="1" id="KW-0732">Signal</keyword>
<evidence type="ECO:0000256" key="1">
    <source>
        <dbReference type="SAM" id="SignalP"/>
    </source>
</evidence>
<dbReference type="EMBL" id="JADIMH010000031">
    <property type="protein sequence ID" value="MBO8467219.1"/>
    <property type="molecule type" value="Genomic_DNA"/>
</dbReference>
<gene>
    <name evidence="3" type="ORF">IAB99_05585</name>
</gene>
<dbReference type="InterPro" id="IPR025665">
    <property type="entry name" value="Beta-barrel_OMP_2"/>
</dbReference>
<dbReference type="AlphaFoldDB" id="A0A9D9I737"/>
<proteinExistence type="predicted"/>
<dbReference type="Pfam" id="PF13568">
    <property type="entry name" value="OMP_b-brl_2"/>
    <property type="match status" value="1"/>
</dbReference>
<reference evidence="3" key="1">
    <citation type="submission" date="2020-10" db="EMBL/GenBank/DDBJ databases">
        <authorList>
            <person name="Gilroy R."/>
        </authorList>
    </citation>
    <scope>NUCLEOTIDE SEQUENCE</scope>
    <source>
        <strain evidence="3">B1-15692</strain>
    </source>
</reference>
<evidence type="ECO:0000259" key="2">
    <source>
        <dbReference type="Pfam" id="PF13568"/>
    </source>
</evidence>
<comment type="caution">
    <text evidence="3">The sequence shown here is derived from an EMBL/GenBank/DDBJ whole genome shotgun (WGS) entry which is preliminary data.</text>
</comment>
<reference evidence="3" key="2">
    <citation type="journal article" date="2021" name="PeerJ">
        <title>Extensive microbial diversity within the chicken gut microbiome revealed by metagenomics and culture.</title>
        <authorList>
            <person name="Gilroy R."/>
            <person name="Ravi A."/>
            <person name="Getino M."/>
            <person name="Pursley I."/>
            <person name="Horton D.L."/>
            <person name="Alikhan N.F."/>
            <person name="Baker D."/>
            <person name="Gharbi K."/>
            <person name="Hall N."/>
            <person name="Watson M."/>
            <person name="Adriaenssens E.M."/>
            <person name="Foster-Nyarko E."/>
            <person name="Jarju S."/>
            <person name="Secka A."/>
            <person name="Antonio M."/>
            <person name="Oren A."/>
            <person name="Chaudhuri R.R."/>
            <person name="La Ragione R."/>
            <person name="Hildebrand F."/>
            <person name="Pallen M.J."/>
        </authorList>
    </citation>
    <scope>NUCLEOTIDE SEQUENCE</scope>
    <source>
        <strain evidence="3">B1-15692</strain>
    </source>
</reference>